<keyword evidence="1" id="KW-0812">Transmembrane</keyword>
<reference evidence="2" key="2">
    <citation type="submission" date="2017-10" db="EMBL/GenBank/DDBJ databases">
        <title>Ladona fulva Genome sequencing and assembly.</title>
        <authorList>
            <person name="Murali S."/>
            <person name="Richards S."/>
            <person name="Bandaranaike D."/>
            <person name="Bellair M."/>
            <person name="Blankenburg K."/>
            <person name="Chao H."/>
            <person name="Dinh H."/>
            <person name="Doddapaneni H."/>
            <person name="Dugan-Rocha S."/>
            <person name="Elkadiri S."/>
            <person name="Gnanaolivu R."/>
            <person name="Hernandez B."/>
            <person name="Skinner E."/>
            <person name="Javaid M."/>
            <person name="Lee S."/>
            <person name="Li M."/>
            <person name="Ming W."/>
            <person name="Munidasa M."/>
            <person name="Muniz J."/>
            <person name="Nguyen L."/>
            <person name="Hughes D."/>
            <person name="Osuji N."/>
            <person name="Pu L.-L."/>
            <person name="Puazo M."/>
            <person name="Qu C."/>
            <person name="Quiroz J."/>
            <person name="Raj R."/>
            <person name="Weissenberger G."/>
            <person name="Xin Y."/>
            <person name="Zou X."/>
            <person name="Han Y."/>
            <person name="Worley K."/>
            <person name="Muzny D."/>
            <person name="Gibbs R."/>
        </authorList>
    </citation>
    <scope>NUCLEOTIDE SEQUENCE</scope>
    <source>
        <strain evidence="2">Sampled in the wild</strain>
    </source>
</reference>
<keyword evidence="1" id="KW-1133">Transmembrane helix</keyword>
<dbReference type="OrthoDB" id="207378at2759"/>
<dbReference type="PANTHER" id="PTHR11161:SF69">
    <property type="entry name" value="NOSE RESISTANT TO FLUOXETINE PROTEIN 6-LIKE PROTEIN"/>
    <property type="match status" value="1"/>
</dbReference>
<feature type="transmembrane region" description="Helical" evidence="1">
    <location>
        <begin position="141"/>
        <end position="159"/>
    </location>
</feature>
<keyword evidence="3" id="KW-1185">Reference proteome</keyword>
<name>A0A8K0JZ61_LADFU</name>
<organism evidence="2 3">
    <name type="scientific">Ladona fulva</name>
    <name type="common">Scarce chaser dragonfly</name>
    <name type="synonym">Libellula fulva</name>
    <dbReference type="NCBI Taxonomy" id="123851"/>
    <lineage>
        <taxon>Eukaryota</taxon>
        <taxon>Metazoa</taxon>
        <taxon>Ecdysozoa</taxon>
        <taxon>Arthropoda</taxon>
        <taxon>Hexapoda</taxon>
        <taxon>Insecta</taxon>
        <taxon>Pterygota</taxon>
        <taxon>Palaeoptera</taxon>
        <taxon>Odonata</taxon>
        <taxon>Epiprocta</taxon>
        <taxon>Anisoptera</taxon>
        <taxon>Libelluloidea</taxon>
        <taxon>Libellulidae</taxon>
        <taxon>Ladona</taxon>
    </lineage>
</organism>
<feature type="transmembrane region" description="Helical" evidence="1">
    <location>
        <begin position="277"/>
        <end position="294"/>
    </location>
</feature>
<evidence type="ECO:0000313" key="3">
    <source>
        <dbReference type="Proteomes" id="UP000792457"/>
    </source>
</evidence>
<feature type="transmembrane region" description="Helical" evidence="1">
    <location>
        <begin position="233"/>
        <end position="256"/>
    </location>
</feature>
<keyword evidence="1" id="KW-0472">Membrane</keyword>
<dbReference type="AlphaFoldDB" id="A0A8K0JZ61"/>
<reference evidence="2" key="1">
    <citation type="submission" date="2013-04" db="EMBL/GenBank/DDBJ databases">
        <authorList>
            <person name="Qu J."/>
            <person name="Murali S.C."/>
            <person name="Bandaranaike D."/>
            <person name="Bellair M."/>
            <person name="Blankenburg K."/>
            <person name="Chao H."/>
            <person name="Dinh H."/>
            <person name="Doddapaneni H."/>
            <person name="Downs B."/>
            <person name="Dugan-Rocha S."/>
            <person name="Elkadiri S."/>
            <person name="Gnanaolivu R.D."/>
            <person name="Hernandez B."/>
            <person name="Javaid M."/>
            <person name="Jayaseelan J.C."/>
            <person name="Lee S."/>
            <person name="Li M."/>
            <person name="Ming W."/>
            <person name="Munidasa M."/>
            <person name="Muniz J."/>
            <person name="Nguyen L."/>
            <person name="Ongeri F."/>
            <person name="Osuji N."/>
            <person name="Pu L.-L."/>
            <person name="Puazo M."/>
            <person name="Qu C."/>
            <person name="Quiroz J."/>
            <person name="Raj R."/>
            <person name="Weissenberger G."/>
            <person name="Xin Y."/>
            <person name="Zou X."/>
            <person name="Han Y."/>
            <person name="Richards S."/>
            <person name="Worley K."/>
            <person name="Muzny D."/>
            <person name="Gibbs R."/>
        </authorList>
    </citation>
    <scope>NUCLEOTIDE SEQUENCE</scope>
    <source>
        <strain evidence="2">Sampled in the wild</strain>
    </source>
</reference>
<dbReference type="InterPro" id="IPR052728">
    <property type="entry name" value="O2_lipid_transport_reg"/>
</dbReference>
<comment type="caution">
    <text evidence="2">The sequence shown here is derived from an EMBL/GenBank/DDBJ whole genome shotgun (WGS) entry which is preliminary data.</text>
</comment>
<accession>A0A8K0JZ61</accession>
<dbReference type="EMBL" id="KZ308230">
    <property type="protein sequence ID" value="KAG8225219.1"/>
    <property type="molecule type" value="Genomic_DNA"/>
</dbReference>
<dbReference type="PANTHER" id="PTHR11161">
    <property type="entry name" value="O-ACYLTRANSFERASE"/>
    <property type="match status" value="1"/>
</dbReference>
<feature type="transmembrane region" description="Helical" evidence="1">
    <location>
        <begin position="98"/>
        <end position="121"/>
    </location>
</feature>
<feature type="transmembrane region" description="Helical" evidence="1">
    <location>
        <begin position="189"/>
        <end position="213"/>
    </location>
</feature>
<feature type="transmembrane region" description="Helical" evidence="1">
    <location>
        <begin position="71"/>
        <end position="91"/>
    </location>
</feature>
<feature type="transmembrane region" description="Helical" evidence="1">
    <location>
        <begin position="12"/>
        <end position="32"/>
    </location>
</feature>
<gene>
    <name evidence="2" type="ORF">J437_LFUL012694</name>
</gene>
<evidence type="ECO:0000313" key="2">
    <source>
        <dbReference type="EMBL" id="KAG8225219.1"/>
    </source>
</evidence>
<evidence type="ECO:0000256" key="1">
    <source>
        <dbReference type="SAM" id="Phobius"/>
    </source>
</evidence>
<evidence type="ECO:0008006" key="4">
    <source>
        <dbReference type="Google" id="ProtNLM"/>
    </source>
</evidence>
<protein>
    <recommendedName>
        <fullName evidence="4">Acyltransferase 3 domain-containing protein</fullName>
    </recommendedName>
</protein>
<dbReference type="Proteomes" id="UP000792457">
    <property type="component" value="Unassembled WGS sequence"/>
</dbReference>
<proteinExistence type="predicted"/>
<sequence>MERKMIVKMQMRLSPPYLFVIGVAEVGMRWQLNGSVFEPRLADGVNCAKYWWRNALYINSLFPRSEMCMLWSWYMANDTQFYALGIILLLIAVRHFRFAAVAGLVFLASSWITTAVIAVQYEYHVSIPDPFALFDQLYDKPWLRLGPYMIGMFTGWLLYETSFQIRLPKVHVIDLRELWPPRVTVVPNYFQMAVISGWVLAICCMGALVYGVALVGRPVPPFGGLGLSVMGSAAYASFGHTAWAIAVAWVIVACATGNGGWISGLLCWSVLRPLSRLAYCAYLVHPVVMVLTAFRMDGPLHLETSIVVCRLALKIAYSSFKLQAKLIKA</sequence>